<evidence type="ECO:0000256" key="2">
    <source>
        <dbReference type="ARBA" id="ARBA00022448"/>
    </source>
</evidence>
<dbReference type="InterPro" id="IPR050327">
    <property type="entry name" value="Proton-linked_MCT"/>
</dbReference>
<feature type="transmembrane region" description="Helical" evidence="6">
    <location>
        <begin position="46"/>
        <end position="68"/>
    </location>
</feature>
<dbReference type="SUPFAM" id="SSF103473">
    <property type="entry name" value="MFS general substrate transporter"/>
    <property type="match status" value="1"/>
</dbReference>
<sequence length="408" mass="43544">MKNLNRWVYAIIGVLVLIFAGLIYAWSVISKPIEATFMGDWTKAQLSMTFTIAMAMFCVGGLIGGILSKKVKSKYYVLVAGVLFLAGFLLASETQSLATLYLGFGVLAGLAAGLAYNAVMSTMSAWFPDKQGLISGILLMGFGIGSFIIGKVYTAYTPSDGSDAWRMSFKIFAVILFVVMIVCAFFFVRPGADFKPPVSGKAKAVREPALDIPAGQMVKKASFWLYYIWAILVSAAGLALVSQANGIAEQVGPDVSAGNIATVVGLISIMNGIGRVIFGALFDKKGYRLTMILDMIVFAVASGIIIMALNTGNFTFIILGFIVGGFAYGGVTPTNSAIISDFFGRTNYPLNFSLINTNLIIASFASTIAGKLYDASNSYMSTIFMMLGATVLGFVVFLGIRRPKGGNH</sequence>
<feature type="transmembrane region" description="Helical" evidence="6">
    <location>
        <begin position="7"/>
        <end position="26"/>
    </location>
</feature>
<dbReference type="InterPro" id="IPR011701">
    <property type="entry name" value="MFS"/>
</dbReference>
<feature type="transmembrane region" description="Helical" evidence="6">
    <location>
        <begin position="352"/>
        <end position="373"/>
    </location>
</feature>
<accession>A0ABT2TI16</accession>
<evidence type="ECO:0000259" key="7">
    <source>
        <dbReference type="PROSITE" id="PS50850"/>
    </source>
</evidence>
<feature type="transmembrane region" description="Helical" evidence="6">
    <location>
        <begin position="260"/>
        <end position="282"/>
    </location>
</feature>
<gene>
    <name evidence="8" type="ORF">OCV88_05630</name>
</gene>
<feature type="transmembrane region" description="Helical" evidence="6">
    <location>
        <begin position="314"/>
        <end position="331"/>
    </location>
</feature>
<keyword evidence="2" id="KW-0813">Transport</keyword>
<keyword evidence="4 6" id="KW-1133">Transmembrane helix</keyword>
<keyword evidence="5 6" id="KW-0472">Membrane</keyword>
<feature type="domain" description="Major facilitator superfamily (MFS) profile" evidence="7">
    <location>
        <begin position="6"/>
        <end position="406"/>
    </location>
</feature>
<dbReference type="RefSeq" id="WP_158424602.1">
    <property type="nucleotide sequence ID" value="NZ_JAOQJQ010000002.1"/>
</dbReference>
<evidence type="ECO:0000256" key="1">
    <source>
        <dbReference type="ARBA" id="ARBA00004651"/>
    </source>
</evidence>
<dbReference type="InterPro" id="IPR020846">
    <property type="entry name" value="MFS_dom"/>
</dbReference>
<dbReference type="Gene3D" id="1.20.1250.20">
    <property type="entry name" value="MFS general substrate transporter like domains"/>
    <property type="match status" value="2"/>
</dbReference>
<evidence type="ECO:0000256" key="5">
    <source>
        <dbReference type="ARBA" id="ARBA00023136"/>
    </source>
</evidence>
<dbReference type="Proteomes" id="UP001652442">
    <property type="component" value="Unassembled WGS sequence"/>
</dbReference>
<evidence type="ECO:0000313" key="9">
    <source>
        <dbReference type="Proteomes" id="UP001652442"/>
    </source>
</evidence>
<proteinExistence type="predicted"/>
<dbReference type="PROSITE" id="PS50850">
    <property type="entry name" value="MFS"/>
    <property type="match status" value="1"/>
</dbReference>
<dbReference type="Pfam" id="PF07690">
    <property type="entry name" value="MFS_1"/>
    <property type="match status" value="1"/>
</dbReference>
<protein>
    <submittedName>
        <fullName evidence="8">MFS transporter</fullName>
    </submittedName>
</protein>
<dbReference type="InterPro" id="IPR036259">
    <property type="entry name" value="MFS_trans_sf"/>
</dbReference>
<keyword evidence="3 6" id="KW-0812">Transmembrane</keyword>
<feature type="transmembrane region" description="Helical" evidence="6">
    <location>
        <begin position="98"/>
        <end position="119"/>
    </location>
</feature>
<comment type="caution">
    <text evidence="8">The sequence shown here is derived from an EMBL/GenBank/DDBJ whole genome shotgun (WGS) entry which is preliminary data.</text>
</comment>
<feature type="transmembrane region" description="Helical" evidence="6">
    <location>
        <begin position="131"/>
        <end position="149"/>
    </location>
</feature>
<feature type="transmembrane region" description="Helical" evidence="6">
    <location>
        <begin position="379"/>
        <end position="400"/>
    </location>
</feature>
<evidence type="ECO:0000256" key="4">
    <source>
        <dbReference type="ARBA" id="ARBA00022989"/>
    </source>
</evidence>
<dbReference type="PANTHER" id="PTHR11360:SF304">
    <property type="entry name" value="MFS DOMAIN-CONTAINING PROTEIN"/>
    <property type="match status" value="1"/>
</dbReference>
<organism evidence="8 9">
    <name type="scientific">Brotonthovivens ammoniilytica</name>
    <dbReference type="NCBI Taxonomy" id="2981725"/>
    <lineage>
        <taxon>Bacteria</taxon>
        <taxon>Bacillati</taxon>
        <taxon>Bacillota</taxon>
        <taxon>Clostridia</taxon>
        <taxon>Lachnospirales</taxon>
        <taxon>Lachnospiraceae</taxon>
        <taxon>Brotonthovivens</taxon>
    </lineage>
</organism>
<reference evidence="8 9" key="1">
    <citation type="journal article" date="2021" name="ISME Commun">
        <title>Automated analysis of genomic sequences facilitates high-throughput and comprehensive description of bacteria.</title>
        <authorList>
            <person name="Hitch T.C.A."/>
        </authorList>
    </citation>
    <scope>NUCLEOTIDE SEQUENCE [LARGE SCALE GENOMIC DNA]</scope>
    <source>
        <strain evidence="8 9">Sanger_109</strain>
    </source>
</reference>
<dbReference type="PANTHER" id="PTHR11360">
    <property type="entry name" value="MONOCARBOXYLATE TRANSPORTER"/>
    <property type="match status" value="1"/>
</dbReference>
<evidence type="ECO:0000256" key="3">
    <source>
        <dbReference type="ARBA" id="ARBA00022692"/>
    </source>
</evidence>
<keyword evidence="9" id="KW-1185">Reference proteome</keyword>
<feature type="transmembrane region" description="Helical" evidence="6">
    <location>
        <begin position="169"/>
        <end position="188"/>
    </location>
</feature>
<feature type="transmembrane region" description="Helical" evidence="6">
    <location>
        <begin position="289"/>
        <end position="308"/>
    </location>
</feature>
<name>A0ABT2TI16_9FIRM</name>
<evidence type="ECO:0000256" key="6">
    <source>
        <dbReference type="SAM" id="Phobius"/>
    </source>
</evidence>
<feature type="transmembrane region" description="Helical" evidence="6">
    <location>
        <begin position="224"/>
        <end position="248"/>
    </location>
</feature>
<feature type="transmembrane region" description="Helical" evidence="6">
    <location>
        <begin position="75"/>
        <end position="92"/>
    </location>
</feature>
<evidence type="ECO:0000313" key="8">
    <source>
        <dbReference type="EMBL" id="MCU6761820.1"/>
    </source>
</evidence>
<dbReference type="EMBL" id="JAOQJQ010000002">
    <property type="protein sequence ID" value="MCU6761820.1"/>
    <property type="molecule type" value="Genomic_DNA"/>
</dbReference>
<comment type="subcellular location">
    <subcellularLocation>
        <location evidence="1">Cell membrane</location>
        <topology evidence="1">Multi-pass membrane protein</topology>
    </subcellularLocation>
</comment>